<dbReference type="PANTHER" id="PTHR38445:SF9">
    <property type="entry name" value="HTH-TYPE TRANSCRIPTIONAL REPRESSOR YTRA"/>
    <property type="match status" value="1"/>
</dbReference>
<evidence type="ECO:0000259" key="4">
    <source>
        <dbReference type="PROSITE" id="PS50949"/>
    </source>
</evidence>
<dbReference type="PANTHER" id="PTHR38445">
    <property type="entry name" value="HTH-TYPE TRANSCRIPTIONAL REPRESSOR YTRA"/>
    <property type="match status" value="1"/>
</dbReference>
<evidence type="ECO:0000256" key="2">
    <source>
        <dbReference type="ARBA" id="ARBA00023125"/>
    </source>
</evidence>
<dbReference type="GO" id="GO:0003677">
    <property type="term" value="F:DNA binding"/>
    <property type="evidence" value="ECO:0007669"/>
    <property type="project" value="UniProtKB-KW"/>
</dbReference>
<keyword evidence="3" id="KW-0804">Transcription</keyword>
<evidence type="ECO:0000256" key="3">
    <source>
        <dbReference type="ARBA" id="ARBA00023163"/>
    </source>
</evidence>
<name>A0AAU3GX76_9ACTN</name>
<feature type="domain" description="HTH gntR-type" evidence="4">
    <location>
        <begin position="16"/>
        <end position="84"/>
    </location>
</feature>
<accession>A0AAU3GX76</accession>
<sequence length="129" mass="13438">MMANGLSISVSHASPVPPYEQIRAQLADLISVGRLGQGARLPSVRQLASDLGLANNTVVRAYRELETAGLVRSRRGSGTQVIAPPAAADGKAKLAEYARAYAAAVRQLDATDEDALAAVRHALASFGNS</sequence>
<dbReference type="InterPro" id="IPR036390">
    <property type="entry name" value="WH_DNA-bd_sf"/>
</dbReference>
<dbReference type="PROSITE" id="PS50949">
    <property type="entry name" value="HTH_GNTR"/>
    <property type="match status" value="1"/>
</dbReference>
<gene>
    <name evidence="5" type="ORF">OG626_24195</name>
</gene>
<evidence type="ECO:0000256" key="1">
    <source>
        <dbReference type="ARBA" id="ARBA00023015"/>
    </source>
</evidence>
<dbReference type="CDD" id="cd07377">
    <property type="entry name" value="WHTH_GntR"/>
    <property type="match status" value="1"/>
</dbReference>
<dbReference type="AlphaFoldDB" id="A0AAU3GX76"/>
<dbReference type="Pfam" id="PF00392">
    <property type="entry name" value="GntR"/>
    <property type="match status" value="1"/>
</dbReference>
<dbReference type="SUPFAM" id="SSF46785">
    <property type="entry name" value="Winged helix' DNA-binding domain"/>
    <property type="match status" value="1"/>
</dbReference>
<dbReference type="InterPro" id="IPR036388">
    <property type="entry name" value="WH-like_DNA-bd_sf"/>
</dbReference>
<protein>
    <submittedName>
        <fullName evidence="5">GntR family transcriptional regulator</fullName>
    </submittedName>
</protein>
<dbReference type="GO" id="GO:0003700">
    <property type="term" value="F:DNA-binding transcription factor activity"/>
    <property type="evidence" value="ECO:0007669"/>
    <property type="project" value="InterPro"/>
</dbReference>
<evidence type="ECO:0000313" key="5">
    <source>
        <dbReference type="EMBL" id="WTY97763.1"/>
    </source>
</evidence>
<dbReference type="Gene3D" id="1.10.10.10">
    <property type="entry name" value="Winged helix-like DNA-binding domain superfamily/Winged helix DNA-binding domain"/>
    <property type="match status" value="1"/>
</dbReference>
<dbReference type="EMBL" id="CP109535">
    <property type="protein sequence ID" value="WTY97763.1"/>
    <property type="molecule type" value="Genomic_DNA"/>
</dbReference>
<dbReference type="SMART" id="SM00345">
    <property type="entry name" value="HTH_GNTR"/>
    <property type="match status" value="1"/>
</dbReference>
<keyword evidence="1" id="KW-0805">Transcription regulation</keyword>
<organism evidence="5">
    <name type="scientific">Streptomyces sp. NBC_01401</name>
    <dbReference type="NCBI Taxonomy" id="2903854"/>
    <lineage>
        <taxon>Bacteria</taxon>
        <taxon>Bacillati</taxon>
        <taxon>Actinomycetota</taxon>
        <taxon>Actinomycetes</taxon>
        <taxon>Kitasatosporales</taxon>
        <taxon>Streptomycetaceae</taxon>
        <taxon>Streptomyces</taxon>
    </lineage>
</organism>
<proteinExistence type="predicted"/>
<dbReference type="InterPro" id="IPR000524">
    <property type="entry name" value="Tscrpt_reg_HTH_GntR"/>
</dbReference>
<keyword evidence="2" id="KW-0238">DNA-binding</keyword>
<reference evidence="5" key="1">
    <citation type="submission" date="2022-10" db="EMBL/GenBank/DDBJ databases">
        <title>The complete genomes of actinobacterial strains from the NBC collection.</title>
        <authorList>
            <person name="Joergensen T.S."/>
            <person name="Alvarez Arevalo M."/>
            <person name="Sterndorff E.B."/>
            <person name="Faurdal D."/>
            <person name="Vuksanovic O."/>
            <person name="Mourched A.-S."/>
            <person name="Charusanti P."/>
            <person name="Shaw S."/>
            <person name="Blin K."/>
            <person name="Weber T."/>
        </authorList>
    </citation>
    <scope>NUCLEOTIDE SEQUENCE</scope>
    <source>
        <strain evidence="5">NBC_01401</strain>
    </source>
</reference>